<evidence type="ECO:0000256" key="12">
    <source>
        <dbReference type="ARBA" id="ARBA00022842"/>
    </source>
</evidence>
<evidence type="ECO:0000256" key="13">
    <source>
        <dbReference type="ARBA" id="ARBA00022909"/>
    </source>
</evidence>
<dbReference type="GO" id="GO:0005524">
    <property type="term" value="F:ATP binding"/>
    <property type="evidence" value="ECO:0007669"/>
    <property type="project" value="UniProtKB-KW"/>
</dbReference>
<evidence type="ECO:0000256" key="20">
    <source>
        <dbReference type="ARBA" id="ARBA00049161"/>
    </source>
</evidence>
<dbReference type="GO" id="GO:0004326">
    <property type="term" value="F:tetrahydrofolylpolyglutamate synthase activity"/>
    <property type="evidence" value="ECO:0007669"/>
    <property type="project" value="UniProtKB-EC"/>
</dbReference>
<evidence type="ECO:0000256" key="14">
    <source>
        <dbReference type="ARBA" id="ARBA00030048"/>
    </source>
</evidence>
<dbReference type="Proteomes" id="UP000509429">
    <property type="component" value="Chromosome"/>
</dbReference>
<dbReference type="InterPro" id="IPR001645">
    <property type="entry name" value="Folylpolyglutamate_synth"/>
</dbReference>
<dbReference type="InterPro" id="IPR036565">
    <property type="entry name" value="Mur-like_cat_sf"/>
</dbReference>
<keyword evidence="12" id="KW-0460">Magnesium</keyword>
<sequence>MGRVNTLDDWLNYQENLHFQDIDLGLERVQKVYQKLFPKGVSFKVITVAGTNGKGSTVAFIDSIYQQSNFKVAKFSSPHILKYNERFVINGTQATDEQICSAFNKIEQIRGKISLTYFEFSTLTALIIFELEKVNVAVLEVGLGGRLDSVNIIDNDVSVITNIDIDHVGYLGDTRELIGFEKAGIMRKNTPCICADTNPPASISQYAHQIEAQLEFVKEKYTSDIGLIGKHQQQNAAAAMLAVQKLHKILPISTTEIKTGIKYTQLGARFQIKTVNNKTVILDVAHNAAAVKVLSAELAKQKCPTIAIFSALEDKNIGLMINEINIIINQWLLVPLDVNRAIDMKVLSSEFDLNHKIHVCDDMKDAINHGLNDKQYWRIVIFGSFHVVTDALKILTPFMKNDEEKIL</sequence>
<dbReference type="KEGG" id="reo:HUE58_05120"/>
<feature type="domain" description="Mur ligase C-terminal" evidence="22">
    <location>
        <begin position="269"/>
        <end position="374"/>
    </location>
</feature>
<keyword evidence="11 21" id="KW-0067">ATP-binding</keyword>
<evidence type="ECO:0000256" key="21">
    <source>
        <dbReference type="PIRNR" id="PIRNR001563"/>
    </source>
</evidence>
<dbReference type="GO" id="GO:0046654">
    <property type="term" value="P:tetrahydrofolate biosynthetic process"/>
    <property type="evidence" value="ECO:0007669"/>
    <property type="project" value="UniProtKB-UniPathway"/>
</dbReference>
<evidence type="ECO:0000256" key="8">
    <source>
        <dbReference type="ARBA" id="ARBA00022598"/>
    </source>
</evidence>
<evidence type="ECO:0000259" key="23">
    <source>
        <dbReference type="Pfam" id="PF08245"/>
    </source>
</evidence>
<dbReference type="GO" id="GO:0046872">
    <property type="term" value="F:metal ion binding"/>
    <property type="evidence" value="ECO:0007669"/>
    <property type="project" value="UniProtKB-KW"/>
</dbReference>
<dbReference type="GO" id="GO:0008841">
    <property type="term" value="F:dihydrofolate synthase activity"/>
    <property type="evidence" value="ECO:0007669"/>
    <property type="project" value="UniProtKB-EC"/>
</dbReference>
<comment type="catalytic activity">
    <reaction evidence="20">
        <text>7,8-dihydropteroate + L-glutamate + ATP = 7,8-dihydrofolate + ADP + phosphate + H(+)</text>
        <dbReference type="Rhea" id="RHEA:23584"/>
        <dbReference type="ChEBI" id="CHEBI:15378"/>
        <dbReference type="ChEBI" id="CHEBI:17839"/>
        <dbReference type="ChEBI" id="CHEBI:29985"/>
        <dbReference type="ChEBI" id="CHEBI:30616"/>
        <dbReference type="ChEBI" id="CHEBI:43474"/>
        <dbReference type="ChEBI" id="CHEBI:57451"/>
        <dbReference type="ChEBI" id="CHEBI:456216"/>
        <dbReference type="EC" id="6.3.2.12"/>
    </reaction>
</comment>
<dbReference type="NCBIfam" id="TIGR01499">
    <property type="entry name" value="folC"/>
    <property type="match status" value="1"/>
</dbReference>
<dbReference type="PANTHER" id="PTHR11136">
    <property type="entry name" value="FOLYLPOLYGLUTAMATE SYNTHASE-RELATED"/>
    <property type="match status" value="1"/>
</dbReference>
<dbReference type="Gene3D" id="3.40.1190.10">
    <property type="entry name" value="Mur-like, catalytic domain"/>
    <property type="match status" value="1"/>
</dbReference>
<gene>
    <name evidence="24" type="ORF">HUE58_05120</name>
</gene>
<dbReference type="PIRSF" id="PIRSF001563">
    <property type="entry name" value="Folylpolyglu_synth"/>
    <property type="match status" value="1"/>
</dbReference>
<comment type="pathway">
    <text evidence="3">Cofactor biosynthesis; tetrahydrofolylpolyglutamate biosynthesis.</text>
</comment>
<keyword evidence="10 21" id="KW-0547">Nucleotide-binding</keyword>
<protein>
    <recommendedName>
        <fullName evidence="7">Dihydrofolate synthase/folylpolyglutamate synthase</fullName>
        <ecNumber evidence="5">6.3.2.12</ecNumber>
        <ecNumber evidence="6">6.3.2.17</ecNumber>
    </recommendedName>
    <alternativeName>
        <fullName evidence="16">Folylpoly-gamma-glutamate synthetase-dihydrofolate synthetase</fullName>
    </alternativeName>
    <alternativeName>
        <fullName evidence="14">Folylpolyglutamate synthetase</fullName>
    </alternativeName>
    <alternativeName>
        <fullName evidence="15">Tetrahydrofolylpolyglutamate synthase</fullName>
    </alternativeName>
</protein>
<dbReference type="SUPFAM" id="SSF53244">
    <property type="entry name" value="MurD-like peptide ligases, peptide-binding domain"/>
    <property type="match status" value="1"/>
</dbReference>
<evidence type="ECO:0000256" key="11">
    <source>
        <dbReference type="ARBA" id="ARBA00022840"/>
    </source>
</evidence>
<comment type="pathway">
    <text evidence="2">Cofactor biosynthesis; tetrahydrofolate biosynthesis; 7,8-dihydrofolate from 2-amino-4-hydroxy-6-hydroxymethyl-7,8-dihydropteridine diphosphate and 4-aminobenzoate: step 2/2.</text>
</comment>
<dbReference type="Pfam" id="PF02875">
    <property type="entry name" value="Mur_ligase_C"/>
    <property type="match status" value="1"/>
</dbReference>
<evidence type="ECO:0000313" key="24">
    <source>
        <dbReference type="EMBL" id="QKQ24492.1"/>
    </source>
</evidence>
<dbReference type="InterPro" id="IPR004101">
    <property type="entry name" value="Mur_ligase_C"/>
</dbReference>
<dbReference type="Pfam" id="PF08245">
    <property type="entry name" value="Mur_ligase_M"/>
    <property type="match status" value="1"/>
</dbReference>
<evidence type="ECO:0000256" key="10">
    <source>
        <dbReference type="ARBA" id="ARBA00022741"/>
    </source>
</evidence>
<comment type="catalytic activity">
    <reaction evidence="19">
        <text>(6R)-5,10-methylenetetrahydrofolyl-(gamma-L-Glu)(n) + L-glutamate + ATP = (6R)-5,10-methylenetetrahydrofolyl-(gamma-L-Glu)(n+1) + ADP + phosphate + H(+)</text>
        <dbReference type="Rhea" id="RHEA:51912"/>
        <dbReference type="Rhea" id="RHEA-COMP:13257"/>
        <dbReference type="Rhea" id="RHEA-COMP:13258"/>
        <dbReference type="ChEBI" id="CHEBI:15378"/>
        <dbReference type="ChEBI" id="CHEBI:29985"/>
        <dbReference type="ChEBI" id="CHEBI:30616"/>
        <dbReference type="ChEBI" id="CHEBI:43474"/>
        <dbReference type="ChEBI" id="CHEBI:136572"/>
        <dbReference type="ChEBI" id="CHEBI:456216"/>
        <dbReference type="EC" id="6.3.2.17"/>
    </reaction>
</comment>
<evidence type="ECO:0000259" key="22">
    <source>
        <dbReference type="Pfam" id="PF02875"/>
    </source>
</evidence>
<dbReference type="EC" id="6.3.2.12" evidence="5"/>
<evidence type="ECO:0000256" key="2">
    <source>
        <dbReference type="ARBA" id="ARBA00004799"/>
    </source>
</evidence>
<evidence type="ECO:0000256" key="3">
    <source>
        <dbReference type="ARBA" id="ARBA00005150"/>
    </source>
</evidence>
<dbReference type="InterPro" id="IPR013221">
    <property type="entry name" value="Mur_ligase_cen"/>
</dbReference>
<comment type="catalytic activity">
    <reaction evidence="17">
        <text>(6S)-5,6,7,8-tetrahydrofolyl-(gamma-L-Glu)(n) + L-glutamate + ATP = (6S)-5,6,7,8-tetrahydrofolyl-(gamma-L-Glu)(n+1) + ADP + phosphate + H(+)</text>
        <dbReference type="Rhea" id="RHEA:10580"/>
        <dbReference type="Rhea" id="RHEA-COMP:14738"/>
        <dbReference type="Rhea" id="RHEA-COMP:14740"/>
        <dbReference type="ChEBI" id="CHEBI:15378"/>
        <dbReference type="ChEBI" id="CHEBI:29985"/>
        <dbReference type="ChEBI" id="CHEBI:30616"/>
        <dbReference type="ChEBI" id="CHEBI:43474"/>
        <dbReference type="ChEBI" id="CHEBI:141005"/>
        <dbReference type="ChEBI" id="CHEBI:456216"/>
        <dbReference type="EC" id="6.3.2.17"/>
    </reaction>
</comment>
<dbReference type="PANTHER" id="PTHR11136:SF0">
    <property type="entry name" value="DIHYDROFOLATE SYNTHETASE-RELATED"/>
    <property type="match status" value="1"/>
</dbReference>
<comment type="catalytic activity">
    <reaction evidence="18">
        <text>10-formyltetrahydrofolyl-(gamma-L-Glu)(n) + L-glutamate + ATP = 10-formyltetrahydrofolyl-(gamma-L-Glu)(n+1) + ADP + phosphate + H(+)</text>
        <dbReference type="Rhea" id="RHEA:51904"/>
        <dbReference type="Rhea" id="RHEA-COMP:13088"/>
        <dbReference type="Rhea" id="RHEA-COMP:14300"/>
        <dbReference type="ChEBI" id="CHEBI:15378"/>
        <dbReference type="ChEBI" id="CHEBI:29985"/>
        <dbReference type="ChEBI" id="CHEBI:30616"/>
        <dbReference type="ChEBI" id="CHEBI:43474"/>
        <dbReference type="ChEBI" id="CHEBI:134413"/>
        <dbReference type="ChEBI" id="CHEBI:456216"/>
        <dbReference type="EC" id="6.3.2.17"/>
    </reaction>
</comment>
<proteinExistence type="inferred from homology"/>
<dbReference type="Gene3D" id="3.90.190.20">
    <property type="entry name" value="Mur ligase, C-terminal domain"/>
    <property type="match status" value="1"/>
</dbReference>
<evidence type="ECO:0000256" key="17">
    <source>
        <dbReference type="ARBA" id="ARBA00047493"/>
    </source>
</evidence>
<reference evidence="24 25" key="1">
    <citation type="submission" date="2020-05" db="EMBL/GenBank/DDBJ databases">
        <title>Horizontal transmission and recombination maintain forever young bacterial symbiont genomes.</title>
        <authorList>
            <person name="Russell S.L."/>
            <person name="Pepper-Tunick E."/>
            <person name="Svedberg J."/>
            <person name="Byrne A."/>
            <person name="Ruelas Castillo J."/>
            <person name="Vollmers C."/>
            <person name="Beinart R.A."/>
            <person name="Corbett-Detig R."/>
        </authorList>
    </citation>
    <scope>NUCLEOTIDE SEQUENCE [LARGE SCALE GENOMIC DNA]</scope>
    <source>
        <strain evidence="24">JDF_Ridge</strain>
    </source>
</reference>
<comment type="function">
    <text evidence="1">Functions in two distinct reactions of the de novo folate biosynthetic pathway. Catalyzes the addition of a glutamate residue to dihydropteroate (7,8-dihydropteroate or H2Pte) to form dihydrofolate (7,8-dihydrofolate monoglutamate or H2Pte-Glu). Also catalyzes successive additions of L-glutamate to tetrahydrofolate or 10-formyltetrahydrofolate or 5,10-methylenetetrahydrofolate, leading to folylpolyglutamate derivatives.</text>
</comment>
<dbReference type="EMBL" id="CP054490">
    <property type="protein sequence ID" value="QKQ24492.1"/>
    <property type="molecule type" value="Genomic_DNA"/>
</dbReference>
<keyword evidence="13" id="KW-0289">Folate biosynthesis</keyword>
<evidence type="ECO:0000256" key="7">
    <source>
        <dbReference type="ARBA" id="ARBA00019357"/>
    </source>
</evidence>
<evidence type="ECO:0000256" key="5">
    <source>
        <dbReference type="ARBA" id="ARBA00013023"/>
    </source>
</evidence>
<name>A0A6N0HQ28_9GAMM</name>
<comment type="similarity">
    <text evidence="4 21">Belongs to the folylpolyglutamate synthase family.</text>
</comment>
<dbReference type="UniPathway" id="UPA00077">
    <property type="reaction ID" value="UER00157"/>
</dbReference>
<evidence type="ECO:0000256" key="15">
    <source>
        <dbReference type="ARBA" id="ARBA00030592"/>
    </source>
</evidence>
<evidence type="ECO:0000256" key="1">
    <source>
        <dbReference type="ARBA" id="ARBA00002714"/>
    </source>
</evidence>
<organism evidence="24 25">
    <name type="scientific">Candidatus Ruthia endofausta</name>
    <dbReference type="NCBI Taxonomy" id="2738852"/>
    <lineage>
        <taxon>Bacteria</taxon>
        <taxon>Pseudomonadati</taxon>
        <taxon>Pseudomonadota</taxon>
        <taxon>Gammaproteobacteria</taxon>
        <taxon>Candidatus Pseudothioglobaceae</taxon>
        <taxon>Candidatus Ruthturnera</taxon>
    </lineage>
</organism>
<keyword evidence="25" id="KW-1185">Reference proteome</keyword>
<dbReference type="GO" id="GO:0005737">
    <property type="term" value="C:cytoplasm"/>
    <property type="evidence" value="ECO:0007669"/>
    <property type="project" value="TreeGrafter"/>
</dbReference>
<evidence type="ECO:0000256" key="19">
    <source>
        <dbReference type="ARBA" id="ARBA00049035"/>
    </source>
</evidence>
<evidence type="ECO:0000256" key="6">
    <source>
        <dbReference type="ARBA" id="ARBA00013025"/>
    </source>
</evidence>
<evidence type="ECO:0000256" key="18">
    <source>
        <dbReference type="ARBA" id="ARBA00047808"/>
    </source>
</evidence>
<evidence type="ECO:0000256" key="16">
    <source>
        <dbReference type="ARBA" id="ARBA00032510"/>
    </source>
</evidence>
<dbReference type="RefSeq" id="WP_174605929.1">
    <property type="nucleotide sequence ID" value="NZ_CP054490.1"/>
</dbReference>
<dbReference type="AlphaFoldDB" id="A0A6N0HQ28"/>
<evidence type="ECO:0000256" key="9">
    <source>
        <dbReference type="ARBA" id="ARBA00022723"/>
    </source>
</evidence>
<keyword evidence="8 21" id="KW-0436">Ligase</keyword>
<evidence type="ECO:0000313" key="25">
    <source>
        <dbReference type="Proteomes" id="UP000509429"/>
    </source>
</evidence>
<dbReference type="EC" id="6.3.2.17" evidence="6"/>
<dbReference type="InterPro" id="IPR036615">
    <property type="entry name" value="Mur_ligase_C_dom_sf"/>
</dbReference>
<feature type="domain" description="Mur ligase central" evidence="23">
    <location>
        <begin position="48"/>
        <end position="188"/>
    </location>
</feature>
<accession>A0A6N0HQ28</accession>
<dbReference type="SUPFAM" id="SSF53623">
    <property type="entry name" value="MurD-like peptide ligases, catalytic domain"/>
    <property type="match status" value="1"/>
</dbReference>
<keyword evidence="9" id="KW-0479">Metal-binding</keyword>
<dbReference type="GO" id="GO:0046656">
    <property type="term" value="P:folic acid biosynthetic process"/>
    <property type="evidence" value="ECO:0007669"/>
    <property type="project" value="UniProtKB-KW"/>
</dbReference>
<evidence type="ECO:0000256" key="4">
    <source>
        <dbReference type="ARBA" id="ARBA00008276"/>
    </source>
</evidence>